<reference evidence="1" key="1">
    <citation type="submission" date="2022-06" db="EMBL/GenBank/DDBJ databases">
        <title>Akkermansia biwalacus sp. nov., an anaerobic mucin-degrading bacterium isolated from human intestine.</title>
        <authorList>
            <person name="Kobayashi Y."/>
            <person name="Inoue S."/>
            <person name="Kawahara T."/>
            <person name="Kohda N."/>
        </authorList>
    </citation>
    <scope>NUCLEOTIDE SEQUENCE</scope>
    <source>
        <strain evidence="1">WON2089</strain>
    </source>
</reference>
<keyword evidence="2" id="KW-1185">Reference proteome</keyword>
<dbReference type="RefSeq" id="WP_215435659.1">
    <property type="nucleotide sequence ID" value="NZ_AP025943.1"/>
</dbReference>
<evidence type="ECO:0000313" key="2">
    <source>
        <dbReference type="Proteomes" id="UP001062263"/>
    </source>
</evidence>
<gene>
    <name evidence="1" type="ORF">Abiwalacus_06650</name>
</gene>
<evidence type="ECO:0000313" key="1">
    <source>
        <dbReference type="EMBL" id="BDL43091.1"/>
    </source>
</evidence>
<dbReference type="Pfam" id="PF13376">
    <property type="entry name" value="OmdA"/>
    <property type="match status" value="1"/>
</dbReference>
<sequence>MDIDQLLPITTRGELRAWLEKYHRTASSCWIPITRKPSPHAVLYLDAVEEALCFGWIDSTRKKTLDGHLAQRLSPRAKGSKWSELNKERVRRLLRMGLMTPRGIDCLPDMDPEAFQIDSEILDALLREPETYAHFLNFPRLYRHVRIDTIQIKKNQPDLFKSRLEKLLEHTRANRMYGEWHDGGRLLEE</sequence>
<organism evidence="1 2">
    <name type="scientific">Akkermansia biwaensis</name>
    <dbReference type="NCBI Taxonomy" id="2946555"/>
    <lineage>
        <taxon>Bacteria</taxon>
        <taxon>Pseudomonadati</taxon>
        <taxon>Verrucomicrobiota</taxon>
        <taxon>Verrucomicrobiia</taxon>
        <taxon>Verrucomicrobiales</taxon>
        <taxon>Akkermansiaceae</taxon>
        <taxon>Akkermansia</taxon>
    </lineage>
</organism>
<name>A0ABM7ZEM5_9BACT</name>
<dbReference type="EMBL" id="AP025943">
    <property type="protein sequence ID" value="BDL43091.1"/>
    <property type="molecule type" value="Genomic_DNA"/>
</dbReference>
<dbReference type="Proteomes" id="UP001062263">
    <property type="component" value="Chromosome"/>
</dbReference>
<evidence type="ECO:0008006" key="3">
    <source>
        <dbReference type="Google" id="ProtNLM"/>
    </source>
</evidence>
<proteinExistence type="predicted"/>
<accession>A0ABM7ZEM5</accession>
<protein>
    <recommendedName>
        <fullName evidence="3">Thymidylate synthase</fullName>
    </recommendedName>
</protein>